<sequence>MFLHVGLPLLKQLLPAELFYHHCLLVTGIRLLCEGITETTISVAEAMLLNYTRLLPSLYDVTEATYNSHSLTHFPQQVRDHGPLILHSTFVFESTLAHLKRLFHGTRGIPDQIIKKLAIAQHANGHILKKVQRNEAVKELAETFLKPSGSQNVVEMNNGIKFIPPLQQKVPEVQHPIQNFPVDAHGIAVAQRMIKDGQVYHSSHYSRKKNSASFLVQFSEEGSVYFGKVEYYVRNSDDGFAIVNLFRNLQLNVSEINIVQPEDPVRNEFWSAGYLGCHFTA</sequence>
<dbReference type="EMBL" id="CACRXK020004089">
    <property type="protein sequence ID" value="CAB4001452.1"/>
    <property type="molecule type" value="Genomic_DNA"/>
</dbReference>
<gene>
    <name evidence="1" type="ORF">PACLA_8A026643</name>
</gene>
<feature type="non-terminal residue" evidence="1">
    <location>
        <position position="281"/>
    </location>
</feature>
<proteinExistence type="predicted"/>
<organism evidence="1 2">
    <name type="scientific">Paramuricea clavata</name>
    <name type="common">Red gorgonian</name>
    <name type="synonym">Violescent sea-whip</name>
    <dbReference type="NCBI Taxonomy" id="317549"/>
    <lineage>
        <taxon>Eukaryota</taxon>
        <taxon>Metazoa</taxon>
        <taxon>Cnidaria</taxon>
        <taxon>Anthozoa</taxon>
        <taxon>Octocorallia</taxon>
        <taxon>Malacalcyonacea</taxon>
        <taxon>Plexauridae</taxon>
        <taxon>Paramuricea</taxon>
    </lineage>
</organism>
<dbReference type="PANTHER" id="PTHR46579:SF1">
    <property type="entry name" value="F5_8 TYPE C DOMAIN-CONTAINING PROTEIN"/>
    <property type="match status" value="1"/>
</dbReference>
<keyword evidence="2" id="KW-1185">Reference proteome</keyword>
<protein>
    <submittedName>
        <fullName evidence="1">Uncharacterized protein</fullName>
    </submittedName>
</protein>
<dbReference type="Proteomes" id="UP001152795">
    <property type="component" value="Unassembled WGS sequence"/>
</dbReference>
<dbReference type="PANTHER" id="PTHR46579">
    <property type="entry name" value="F5/8 TYPE C DOMAIN-CONTAINING PROTEIN-RELATED"/>
    <property type="match status" value="1"/>
</dbReference>
<evidence type="ECO:0000313" key="2">
    <source>
        <dbReference type="Proteomes" id="UP001152795"/>
    </source>
</evidence>
<accession>A0A6S7I569</accession>
<reference evidence="1" key="1">
    <citation type="submission" date="2020-04" db="EMBL/GenBank/DDBJ databases">
        <authorList>
            <person name="Alioto T."/>
            <person name="Alioto T."/>
            <person name="Gomez Garrido J."/>
        </authorList>
    </citation>
    <scope>NUCLEOTIDE SEQUENCE</scope>
    <source>
        <strain evidence="1">A484AB</strain>
    </source>
</reference>
<name>A0A6S7I569_PARCT</name>
<dbReference type="AlphaFoldDB" id="A0A6S7I569"/>
<evidence type="ECO:0000313" key="1">
    <source>
        <dbReference type="EMBL" id="CAB4001452.1"/>
    </source>
</evidence>
<comment type="caution">
    <text evidence="1">The sequence shown here is derived from an EMBL/GenBank/DDBJ whole genome shotgun (WGS) entry which is preliminary data.</text>
</comment>
<dbReference type="OrthoDB" id="10053223at2759"/>